<dbReference type="SUPFAM" id="SSF51182">
    <property type="entry name" value="RmlC-like cupins"/>
    <property type="match status" value="1"/>
</dbReference>
<dbReference type="PANTHER" id="PTHR43280">
    <property type="entry name" value="ARAC-FAMILY TRANSCRIPTIONAL REGULATOR"/>
    <property type="match status" value="1"/>
</dbReference>
<keyword evidence="1" id="KW-0805">Transcription regulation</keyword>
<dbReference type="Gene3D" id="1.10.10.60">
    <property type="entry name" value="Homeodomain-like"/>
    <property type="match status" value="2"/>
</dbReference>
<comment type="caution">
    <text evidence="5">The sequence shown here is derived from an EMBL/GenBank/DDBJ whole genome shotgun (WGS) entry which is preliminary data.</text>
</comment>
<dbReference type="PROSITE" id="PS01124">
    <property type="entry name" value="HTH_ARAC_FAMILY_2"/>
    <property type="match status" value="1"/>
</dbReference>
<reference evidence="5" key="2">
    <citation type="submission" date="2021-04" db="EMBL/GenBank/DDBJ databases">
        <authorList>
            <person name="Gilroy R."/>
        </authorList>
    </citation>
    <scope>NUCLEOTIDE SEQUENCE</scope>
    <source>
        <strain evidence="5">ChiBcolR8-3208</strain>
    </source>
</reference>
<dbReference type="SUPFAM" id="SSF46689">
    <property type="entry name" value="Homeodomain-like"/>
    <property type="match status" value="1"/>
</dbReference>
<evidence type="ECO:0000259" key="4">
    <source>
        <dbReference type="PROSITE" id="PS01124"/>
    </source>
</evidence>
<evidence type="ECO:0000256" key="2">
    <source>
        <dbReference type="ARBA" id="ARBA00023125"/>
    </source>
</evidence>
<dbReference type="InterPro" id="IPR011051">
    <property type="entry name" value="RmlC_Cupin_sf"/>
</dbReference>
<organism evidence="5 6">
    <name type="scientific">Candidatus Acutalibacter ornithocaccae</name>
    <dbReference type="NCBI Taxonomy" id="2838416"/>
    <lineage>
        <taxon>Bacteria</taxon>
        <taxon>Bacillati</taxon>
        <taxon>Bacillota</taxon>
        <taxon>Clostridia</taxon>
        <taxon>Eubacteriales</taxon>
        <taxon>Acutalibacteraceae</taxon>
        <taxon>Acutalibacter</taxon>
    </lineage>
</organism>
<evidence type="ECO:0000313" key="5">
    <source>
        <dbReference type="EMBL" id="HJB37654.1"/>
    </source>
</evidence>
<dbReference type="GO" id="GO:0003700">
    <property type="term" value="F:DNA-binding transcription factor activity"/>
    <property type="evidence" value="ECO:0007669"/>
    <property type="project" value="InterPro"/>
</dbReference>
<dbReference type="PRINTS" id="PR00032">
    <property type="entry name" value="HTHARAC"/>
</dbReference>
<reference evidence="5" key="1">
    <citation type="journal article" date="2021" name="PeerJ">
        <title>Extensive microbial diversity within the chicken gut microbiome revealed by metagenomics and culture.</title>
        <authorList>
            <person name="Gilroy R."/>
            <person name="Ravi A."/>
            <person name="Getino M."/>
            <person name="Pursley I."/>
            <person name="Horton D.L."/>
            <person name="Alikhan N.F."/>
            <person name="Baker D."/>
            <person name="Gharbi K."/>
            <person name="Hall N."/>
            <person name="Watson M."/>
            <person name="Adriaenssens E.M."/>
            <person name="Foster-Nyarko E."/>
            <person name="Jarju S."/>
            <person name="Secka A."/>
            <person name="Antonio M."/>
            <person name="Oren A."/>
            <person name="Chaudhuri R.R."/>
            <person name="La Ragione R."/>
            <person name="Hildebrand F."/>
            <person name="Pallen M.J."/>
        </authorList>
    </citation>
    <scope>NUCLEOTIDE SEQUENCE</scope>
    <source>
        <strain evidence="5">ChiBcolR8-3208</strain>
    </source>
</reference>
<dbReference type="Gene3D" id="2.60.120.10">
    <property type="entry name" value="Jelly Rolls"/>
    <property type="match status" value="1"/>
</dbReference>
<feature type="domain" description="HTH araC/xylS-type" evidence="4">
    <location>
        <begin position="222"/>
        <end position="319"/>
    </location>
</feature>
<dbReference type="GO" id="GO:0043565">
    <property type="term" value="F:sequence-specific DNA binding"/>
    <property type="evidence" value="ECO:0007669"/>
    <property type="project" value="InterPro"/>
</dbReference>
<dbReference type="InterPro" id="IPR003313">
    <property type="entry name" value="AraC-bd"/>
</dbReference>
<dbReference type="EMBL" id="DWXZ01000130">
    <property type="protein sequence ID" value="HJB37654.1"/>
    <property type="molecule type" value="Genomic_DNA"/>
</dbReference>
<dbReference type="SMART" id="SM00342">
    <property type="entry name" value="HTH_ARAC"/>
    <property type="match status" value="1"/>
</dbReference>
<proteinExistence type="predicted"/>
<dbReference type="InterPro" id="IPR014710">
    <property type="entry name" value="RmlC-like_jellyroll"/>
</dbReference>
<dbReference type="CDD" id="cd02208">
    <property type="entry name" value="cupin_RmlC-like"/>
    <property type="match status" value="1"/>
</dbReference>
<protein>
    <submittedName>
        <fullName evidence="5">Helix-turn-helix domain-containing protein</fullName>
    </submittedName>
</protein>
<dbReference type="InterPro" id="IPR018060">
    <property type="entry name" value="HTH_AraC"/>
</dbReference>
<evidence type="ECO:0000313" key="6">
    <source>
        <dbReference type="Proteomes" id="UP000824214"/>
    </source>
</evidence>
<dbReference type="InterPro" id="IPR020449">
    <property type="entry name" value="Tscrpt_reg_AraC-type_HTH"/>
</dbReference>
<gene>
    <name evidence="5" type="ORF">H9942_06255</name>
</gene>
<dbReference type="Proteomes" id="UP000824214">
    <property type="component" value="Unassembled WGS sequence"/>
</dbReference>
<dbReference type="Pfam" id="PF12833">
    <property type="entry name" value="HTH_18"/>
    <property type="match status" value="1"/>
</dbReference>
<dbReference type="PANTHER" id="PTHR43280:SF2">
    <property type="entry name" value="HTH-TYPE TRANSCRIPTIONAL REGULATOR EXSA"/>
    <property type="match status" value="1"/>
</dbReference>
<name>A0A9D2RZF4_9FIRM</name>
<dbReference type="Pfam" id="PF02311">
    <property type="entry name" value="AraC_binding"/>
    <property type="match status" value="1"/>
</dbReference>
<sequence length="330" mass="37805">MAREDTRSFAGEGMPFSMAYMVIQDNQSADFQFLGASLSQGDGATSRRVRLHRHAHYEVVFVLEGEFVQHLENGEFRYRAGDVVFLNRNVRHSEGYESDCVLVFVNLSPQLVEDLFFSTAHQLRPGAPQCSRGPIFQFLQENSRETGTDFRREYLDFFAMGGQGQAAAVLDAMAQELTMASTGYGFRIQGLLLELFAVLEDPGRYSLERIRVDARAEEFLYTRVARYLEAHHGRATREELGQVFHYNGDYLNRVVKKFSGLTISQLGQRLYLAEAKRLLRETDWGISEIISRLGFVNRTYFYRVFQEDTGMTPKEYRARERRAGGSAHHT</sequence>
<keyword evidence="3" id="KW-0804">Transcription</keyword>
<dbReference type="AlphaFoldDB" id="A0A9D2RZF4"/>
<evidence type="ECO:0000256" key="1">
    <source>
        <dbReference type="ARBA" id="ARBA00023015"/>
    </source>
</evidence>
<accession>A0A9D2RZF4</accession>
<dbReference type="InterPro" id="IPR009057">
    <property type="entry name" value="Homeodomain-like_sf"/>
</dbReference>
<evidence type="ECO:0000256" key="3">
    <source>
        <dbReference type="ARBA" id="ARBA00023163"/>
    </source>
</evidence>
<keyword evidence="2" id="KW-0238">DNA-binding</keyword>